<dbReference type="InParanoid" id="W2RNU0"/>
<organism evidence="4 5">
    <name type="scientific">Cyphellophora europaea (strain CBS 101466)</name>
    <name type="common">Phialophora europaea</name>
    <dbReference type="NCBI Taxonomy" id="1220924"/>
    <lineage>
        <taxon>Eukaryota</taxon>
        <taxon>Fungi</taxon>
        <taxon>Dikarya</taxon>
        <taxon>Ascomycota</taxon>
        <taxon>Pezizomycotina</taxon>
        <taxon>Eurotiomycetes</taxon>
        <taxon>Chaetothyriomycetidae</taxon>
        <taxon>Chaetothyriales</taxon>
        <taxon>Cyphellophoraceae</taxon>
        <taxon>Cyphellophora</taxon>
    </lineage>
</organism>
<keyword evidence="2" id="KW-1133">Transmembrane helix</keyword>
<evidence type="ECO:0000256" key="1">
    <source>
        <dbReference type="SAM" id="MobiDB-lite"/>
    </source>
</evidence>
<feature type="compositionally biased region" description="Acidic residues" evidence="1">
    <location>
        <begin position="312"/>
        <end position="324"/>
    </location>
</feature>
<dbReference type="SMART" id="SM00240">
    <property type="entry name" value="FHA"/>
    <property type="match status" value="1"/>
</dbReference>
<evidence type="ECO:0000256" key="2">
    <source>
        <dbReference type="SAM" id="Phobius"/>
    </source>
</evidence>
<dbReference type="PANTHER" id="PTHR15715:SF37">
    <property type="entry name" value="LD47843P"/>
    <property type="match status" value="1"/>
</dbReference>
<feature type="domain" description="FHA" evidence="3">
    <location>
        <begin position="36"/>
        <end position="96"/>
    </location>
</feature>
<dbReference type="eggNOG" id="KOG3872">
    <property type="taxonomic scope" value="Eukaryota"/>
</dbReference>
<dbReference type="PROSITE" id="PS50006">
    <property type="entry name" value="FHA_DOMAIN"/>
    <property type="match status" value="1"/>
</dbReference>
<dbReference type="GeneID" id="19975105"/>
<accession>W2RNU0</accession>
<dbReference type="InterPro" id="IPR051176">
    <property type="entry name" value="Cent_Immune-Sig_Mod"/>
</dbReference>
<keyword evidence="2" id="KW-0812">Transmembrane</keyword>
<dbReference type="VEuPathDB" id="FungiDB:HMPREF1541_07766"/>
<dbReference type="OrthoDB" id="4096268at2759"/>
<name>W2RNU0_CYPE1</name>
<dbReference type="HOGENOM" id="CLU_488311_0_0_1"/>
<dbReference type="STRING" id="1220924.W2RNU0"/>
<dbReference type="Pfam" id="PF00498">
    <property type="entry name" value="FHA"/>
    <property type="match status" value="1"/>
</dbReference>
<feature type="region of interest" description="Disordered" evidence="1">
    <location>
        <begin position="533"/>
        <end position="567"/>
    </location>
</feature>
<dbReference type="PANTHER" id="PTHR15715">
    <property type="entry name" value="CENTROSOMAL PROTEIN OF 170 KDA"/>
    <property type="match status" value="1"/>
</dbReference>
<keyword evidence="2" id="KW-0472">Membrane</keyword>
<feature type="region of interest" description="Disordered" evidence="1">
    <location>
        <begin position="172"/>
        <end position="207"/>
    </location>
</feature>
<dbReference type="SUPFAM" id="SSF49879">
    <property type="entry name" value="SMAD/FHA domain"/>
    <property type="match status" value="1"/>
</dbReference>
<evidence type="ECO:0000313" key="4">
    <source>
        <dbReference type="EMBL" id="ETN38142.1"/>
    </source>
</evidence>
<evidence type="ECO:0000313" key="5">
    <source>
        <dbReference type="Proteomes" id="UP000030752"/>
    </source>
</evidence>
<dbReference type="InterPro" id="IPR008984">
    <property type="entry name" value="SMAD_FHA_dom_sf"/>
</dbReference>
<gene>
    <name evidence="4" type="ORF">HMPREF1541_07766</name>
</gene>
<dbReference type="AlphaFoldDB" id="W2RNU0"/>
<keyword evidence="5" id="KW-1185">Reference proteome</keyword>
<proteinExistence type="predicted"/>
<dbReference type="Proteomes" id="UP000030752">
    <property type="component" value="Unassembled WGS sequence"/>
</dbReference>
<protein>
    <recommendedName>
        <fullName evidence="3">FHA domain-containing protein</fullName>
    </recommendedName>
</protein>
<dbReference type="Gene3D" id="2.60.200.20">
    <property type="match status" value="1"/>
</dbReference>
<evidence type="ECO:0000259" key="3">
    <source>
        <dbReference type="PROSITE" id="PS50006"/>
    </source>
</evidence>
<feature type="region of interest" description="Disordered" evidence="1">
    <location>
        <begin position="300"/>
        <end position="324"/>
    </location>
</feature>
<reference evidence="4 5" key="1">
    <citation type="submission" date="2013-03" db="EMBL/GenBank/DDBJ databases">
        <title>The Genome Sequence of Phialophora europaea CBS 101466.</title>
        <authorList>
            <consortium name="The Broad Institute Genomics Platform"/>
            <person name="Cuomo C."/>
            <person name="de Hoog S."/>
            <person name="Gorbushina A."/>
            <person name="Walker B."/>
            <person name="Young S.K."/>
            <person name="Zeng Q."/>
            <person name="Gargeya S."/>
            <person name="Fitzgerald M."/>
            <person name="Haas B."/>
            <person name="Abouelleil A."/>
            <person name="Allen A.W."/>
            <person name="Alvarado L."/>
            <person name="Arachchi H.M."/>
            <person name="Berlin A.M."/>
            <person name="Chapman S.B."/>
            <person name="Gainer-Dewar J."/>
            <person name="Goldberg J."/>
            <person name="Griggs A."/>
            <person name="Gujja S."/>
            <person name="Hansen M."/>
            <person name="Howarth C."/>
            <person name="Imamovic A."/>
            <person name="Ireland A."/>
            <person name="Larimer J."/>
            <person name="McCowan C."/>
            <person name="Murphy C."/>
            <person name="Pearson M."/>
            <person name="Poon T.W."/>
            <person name="Priest M."/>
            <person name="Roberts A."/>
            <person name="Saif S."/>
            <person name="Shea T."/>
            <person name="Sisk P."/>
            <person name="Sykes S."/>
            <person name="Wortman J."/>
            <person name="Nusbaum C."/>
            <person name="Birren B."/>
        </authorList>
    </citation>
    <scope>NUCLEOTIDE SEQUENCE [LARGE SCALE GENOMIC DNA]</scope>
    <source>
        <strain evidence="4 5">CBS 101466</strain>
    </source>
</reference>
<dbReference type="InterPro" id="IPR000253">
    <property type="entry name" value="FHA_dom"/>
</dbReference>
<dbReference type="RefSeq" id="XP_008720311.1">
    <property type="nucleotide sequence ID" value="XM_008722089.1"/>
</dbReference>
<sequence>MNTVQVVLKDASDDPDTSSVLLNRVITLSADNAWTVRVGRATSTGSGPTEKIDNACFKSRVISREHAYISANPKSGAVTIEDVGSMHGTHLYRHRLQRDQPRDLVQGNVIVFGAAVDRGQRKFMQAFIQNKRLRFKDTFKPIQVQVHWTWVYDQPSSSISIAALPNSFTAPDDLEDDDVYDHGYSDEDVNEENAHSVDPPRRFTVPESDYSDDLVSIISDDSANDHESPSSSPVVLQEEVTLISEKSAQHASDFEGHASQHARQISEEIASPAQRPWLQSQLPNVAALLENEAERLSAVKHAPVSCSHEDDYGVGDEESEGEEVDDFDEIDEFESQDPAPAEPSFSLEVPVVAMSQRDPSPSDAAMVKPTTAMSRAPPFDQQSPPVQDGAEVKPESGLRSDNAWAGHNAVLHEPLPPMMAPMYDAYSPISMPDQAFDHMYQVGYYAPPFAIPPTTPVMPAVLQRQTYPAPRVGRKRKASDMSEIDEAATHEEAAAMLSSATPELASASTAPSDDLATDVEPNVQAPVITVTETVDSIKSPPPAALEPVRKKQKRSTADSGARAPGDGPTFAKLAGTALVGATFGATFGAIGVILALAALPQDFFV</sequence>
<feature type="compositionally biased region" description="Basic and acidic residues" evidence="1">
    <location>
        <begin position="192"/>
        <end position="201"/>
    </location>
</feature>
<feature type="region of interest" description="Disordered" evidence="1">
    <location>
        <begin position="374"/>
        <end position="401"/>
    </location>
</feature>
<dbReference type="EMBL" id="KB822723">
    <property type="protein sequence ID" value="ETN38142.1"/>
    <property type="molecule type" value="Genomic_DNA"/>
</dbReference>
<feature type="transmembrane region" description="Helical" evidence="2">
    <location>
        <begin position="577"/>
        <end position="599"/>
    </location>
</feature>